<reference evidence="1 2" key="1">
    <citation type="submission" date="2019-03" db="EMBL/GenBank/DDBJ databases">
        <title>First draft genome of Liparis tanakae, snailfish: a comprehensive survey of snailfish specific genes.</title>
        <authorList>
            <person name="Kim W."/>
            <person name="Song I."/>
            <person name="Jeong J.-H."/>
            <person name="Kim D."/>
            <person name="Kim S."/>
            <person name="Ryu S."/>
            <person name="Song J.Y."/>
            <person name="Lee S.K."/>
        </authorList>
    </citation>
    <scope>NUCLEOTIDE SEQUENCE [LARGE SCALE GENOMIC DNA]</scope>
    <source>
        <tissue evidence="1">Muscle</tissue>
    </source>
</reference>
<gene>
    <name evidence="1" type="ORF">EYF80_023759</name>
</gene>
<protein>
    <submittedName>
        <fullName evidence="1">Uncharacterized protein</fullName>
    </submittedName>
</protein>
<keyword evidence="2" id="KW-1185">Reference proteome</keyword>
<sequence length="72" mass="7804">MCLASNSRAGKLDAPYWKGGEEEALMFGIQQSLRLCADGSGHLTHGNKSESKNEDFLLLPELKAVAFFGLGF</sequence>
<dbReference type="Proteomes" id="UP000314294">
    <property type="component" value="Unassembled WGS sequence"/>
</dbReference>
<name>A0A4Z2HLY2_9TELE</name>
<comment type="caution">
    <text evidence="1">The sequence shown here is derived from an EMBL/GenBank/DDBJ whole genome shotgun (WGS) entry which is preliminary data.</text>
</comment>
<dbReference type="EMBL" id="SRLO01000226">
    <property type="protein sequence ID" value="TNN66003.1"/>
    <property type="molecule type" value="Genomic_DNA"/>
</dbReference>
<organism evidence="1 2">
    <name type="scientific">Liparis tanakae</name>
    <name type="common">Tanaka's snailfish</name>
    <dbReference type="NCBI Taxonomy" id="230148"/>
    <lineage>
        <taxon>Eukaryota</taxon>
        <taxon>Metazoa</taxon>
        <taxon>Chordata</taxon>
        <taxon>Craniata</taxon>
        <taxon>Vertebrata</taxon>
        <taxon>Euteleostomi</taxon>
        <taxon>Actinopterygii</taxon>
        <taxon>Neopterygii</taxon>
        <taxon>Teleostei</taxon>
        <taxon>Neoteleostei</taxon>
        <taxon>Acanthomorphata</taxon>
        <taxon>Eupercaria</taxon>
        <taxon>Perciformes</taxon>
        <taxon>Cottioidei</taxon>
        <taxon>Cottales</taxon>
        <taxon>Liparidae</taxon>
        <taxon>Liparis</taxon>
    </lineage>
</organism>
<accession>A0A4Z2HLY2</accession>
<evidence type="ECO:0000313" key="1">
    <source>
        <dbReference type="EMBL" id="TNN66003.1"/>
    </source>
</evidence>
<evidence type="ECO:0000313" key="2">
    <source>
        <dbReference type="Proteomes" id="UP000314294"/>
    </source>
</evidence>
<proteinExistence type="predicted"/>
<dbReference type="AlphaFoldDB" id="A0A4Z2HLY2"/>